<organism evidence="1 2">
    <name type="scientific">Datura stramonium</name>
    <name type="common">Jimsonweed</name>
    <name type="synonym">Common thornapple</name>
    <dbReference type="NCBI Taxonomy" id="4076"/>
    <lineage>
        <taxon>Eukaryota</taxon>
        <taxon>Viridiplantae</taxon>
        <taxon>Streptophyta</taxon>
        <taxon>Embryophyta</taxon>
        <taxon>Tracheophyta</taxon>
        <taxon>Spermatophyta</taxon>
        <taxon>Magnoliopsida</taxon>
        <taxon>eudicotyledons</taxon>
        <taxon>Gunneridae</taxon>
        <taxon>Pentapetalae</taxon>
        <taxon>asterids</taxon>
        <taxon>lamiids</taxon>
        <taxon>Solanales</taxon>
        <taxon>Solanaceae</taxon>
        <taxon>Solanoideae</taxon>
        <taxon>Datureae</taxon>
        <taxon>Datura</taxon>
    </lineage>
</organism>
<evidence type="ECO:0000313" key="1">
    <source>
        <dbReference type="EMBL" id="MCD9637815.1"/>
    </source>
</evidence>
<dbReference type="EMBL" id="JACEIK010002562">
    <property type="protein sequence ID" value="MCD9637815.1"/>
    <property type="molecule type" value="Genomic_DNA"/>
</dbReference>
<protein>
    <submittedName>
        <fullName evidence="1">Uncharacterized protein</fullName>
    </submittedName>
</protein>
<comment type="caution">
    <text evidence="1">The sequence shown here is derived from an EMBL/GenBank/DDBJ whole genome shotgun (WGS) entry which is preliminary data.</text>
</comment>
<keyword evidence="2" id="KW-1185">Reference proteome</keyword>
<reference evidence="1 2" key="1">
    <citation type="journal article" date="2021" name="BMC Genomics">
        <title>Datura genome reveals duplications of psychoactive alkaloid biosynthetic genes and high mutation rate following tissue culture.</title>
        <authorList>
            <person name="Rajewski A."/>
            <person name="Carter-House D."/>
            <person name="Stajich J."/>
            <person name="Litt A."/>
        </authorList>
    </citation>
    <scope>NUCLEOTIDE SEQUENCE [LARGE SCALE GENOMIC DNA]</scope>
    <source>
        <strain evidence="1">AR-01</strain>
    </source>
</reference>
<name>A0ABS8UVF4_DATST</name>
<sequence>TLFPSTSISPDPCHPKPNFTADPQSTSCHFASRLSASPSSAIGVSLLSCSILLRPATK</sequence>
<evidence type="ECO:0000313" key="2">
    <source>
        <dbReference type="Proteomes" id="UP000823775"/>
    </source>
</evidence>
<feature type="non-terminal residue" evidence="1">
    <location>
        <position position="58"/>
    </location>
</feature>
<gene>
    <name evidence="1" type="ORF">HAX54_021319</name>
</gene>
<feature type="non-terminal residue" evidence="1">
    <location>
        <position position="1"/>
    </location>
</feature>
<dbReference type="Proteomes" id="UP000823775">
    <property type="component" value="Unassembled WGS sequence"/>
</dbReference>
<proteinExistence type="predicted"/>
<accession>A0ABS8UVF4</accession>